<sequence>MRGMEPILSRASKERISERDWNVSVSEVPGERVLCMKDDAAGKQEWKRWKREKRCLQIIRSAGI</sequence>
<keyword evidence="2" id="KW-1185">Reference proteome</keyword>
<dbReference type="AlphaFoldDB" id="A0A939HBF0"/>
<evidence type="ECO:0000313" key="1">
    <source>
        <dbReference type="EMBL" id="MBO1264911.1"/>
    </source>
</evidence>
<name>A0A939HBF0_9CLOT</name>
<organism evidence="1 2">
    <name type="scientific">Proteiniclasticum aestuarii</name>
    <dbReference type="NCBI Taxonomy" id="2817862"/>
    <lineage>
        <taxon>Bacteria</taxon>
        <taxon>Bacillati</taxon>
        <taxon>Bacillota</taxon>
        <taxon>Clostridia</taxon>
        <taxon>Eubacteriales</taxon>
        <taxon>Clostridiaceae</taxon>
        <taxon>Proteiniclasticum</taxon>
    </lineage>
</organism>
<gene>
    <name evidence="1" type="ORF">J3A84_07710</name>
</gene>
<dbReference type="Proteomes" id="UP000664218">
    <property type="component" value="Unassembled WGS sequence"/>
</dbReference>
<dbReference type="RefSeq" id="WP_207599436.1">
    <property type="nucleotide sequence ID" value="NZ_JAFNJU010000005.1"/>
</dbReference>
<reference evidence="1" key="1">
    <citation type="submission" date="2021-03" db="EMBL/GenBank/DDBJ databases">
        <title>Proteiniclasticum marinus sp. nov., isolated from tidal flat sediment.</title>
        <authorList>
            <person name="Namirimu T."/>
            <person name="Yang J.-A."/>
            <person name="Yang S.-H."/>
            <person name="Kim Y.-J."/>
            <person name="Kwon K.K."/>
        </authorList>
    </citation>
    <scope>NUCLEOTIDE SEQUENCE</scope>
    <source>
        <strain evidence="1">SCR006</strain>
    </source>
</reference>
<comment type="caution">
    <text evidence="1">The sequence shown here is derived from an EMBL/GenBank/DDBJ whole genome shotgun (WGS) entry which is preliminary data.</text>
</comment>
<protein>
    <submittedName>
        <fullName evidence="1">Uncharacterized protein</fullName>
    </submittedName>
</protein>
<accession>A0A939HBF0</accession>
<dbReference type="EMBL" id="JAFNJU010000005">
    <property type="protein sequence ID" value="MBO1264911.1"/>
    <property type="molecule type" value="Genomic_DNA"/>
</dbReference>
<proteinExistence type="predicted"/>
<evidence type="ECO:0000313" key="2">
    <source>
        <dbReference type="Proteomes" id="UP000664218"/>
    </source>
</evidence>